<evidence type="ECO:0000256" key="2">
    <source>
        <dbReference type="ARBA" id="ARBA00008664"/>
    </source>
</evidence>
<dbReference type="OrthoDB" id="5294698at2"/>
<dbReference type="GO" id="GO:0016042">
    <property type="term" value="P:lipid catabolic process"/>
    <property type="evidence" value="ECO:0007669"/>
    <property type="project" value="UniProtKB-KW"/>
</dbReference>
<evidence type="ECO:0000256" key="3">
    <source>
        <dbReference type="ARBA" id="ARBA00012027"/>
    </source>
</evidence>
<evidence type="ECO:0000313" key="10">
    <source>
        <dbReference type="Proteomes" id="UP000295611"/>
    </source>
</evidence>
<dbReference type="SMART" id="SM00155">
    <property type="entry name" value="PLDc"/>
    <property type="match status" value="1"/>
</dbReference>
<dbReference type="InterPro" id="IPR051406">
    <property type="entry name" value="PLD_domain"/>
</dbReference>
<dbReference type="PANTHER" id="PTHR43856">
    <property type="entry name" value="CARDIOLIPIN HYDROLASE"/>
    <property type="match status" value="1"/>
</dbReference>
<dbReference type="Pfam" id="PF13091">
    <property type="entry name" value="PLDc_2"/>
    <property type="match status" value="1"/>
</dbReference>
<feature type="domain" description="PLD phosphodiesterase" evidence="8">
    <location>
        <begin position="113"/>
        <end position="140"/>
    </location>
</feature>
<comment type="caution">
    <text evidence="9">The sequence shown here is derived from an EMBL/GenBank/DDBJ whole genome shotgun (WGS) entry which is preliminary data.</text>
</comment>
<evidence type="ECO:0000256" key="4">
    <source>
        <dbReference type="ARBA" id="ARBA00022801"/>
    </source>
</evidence>
<evidence type="ECO:0000259" key="8">
    <source>
        <dbReference type="PROSITE" id="PS50035"/>
    </source>
</evidence>
<keyword evidence="5" id="KW-0442">Lipid degradation</keyword>
<dbReference type="AlphaFoldDB" id="A0A4R7BD90"/>
<dbReference type="PROSITE" id="PS50035">
    <property type="entry name" value="PLD"/>
    <property type="match status" value="1"/>
</dbReference>
<evidence type="ECO:0000313" key="9">
    <source>
        <dbReference type="EMBL" id="TDR82142.1"/>
    </source>
</evidence>
<comment type="catalytic activity">
    <reaction evidence="1">
        <text>a 1,2-diacyl-sn-glycero-3-phosphocholine + H2O = a 1,2-diacyl-sn-glycero-3-phosphate + choline + H(+)</text>
        <dbReference type="Rhea" id="RHEA:14445"/>
        <dbReference type="ChEBI" id="CHEBI:15354"/>
        <dbReference type="ChEBI" id="CHEBI:15377"/>
        <dbReference type="ChEBI" id="CHEBI:15378"/>
        <dbReference type="ChEBI" id="CHEBI:57643"/>
        <dbReference type="ChEBI" id="CHEBI:58608"/>
        <dbReference type="EC" id="3.1.4.4"/>
    </reaction>
</comment>
<comment type="similarity">
    <text evidence="2">Belongs to the phospholipase D family.</text>
</comment>
<feature type="chain" id="PRO_5020819757" description="phospholipase D" evidence="7">
    <location>
        <begin position="18"/>
        <end position="179"/>
    </location>
</feature>
<accession>A0A4R7BD90</accession>
<dbReference type="Proteomes" id="UP000295611">
    <property type="component" value="Unassembled WGS sequence"/>
</dbReference>
<dbReference type="SUPFAM" id="SSF56024">
    <property type="entry name" value="Phospholipase D/nuclease"/>
    <property type="match status" value="1"/>
</dbReference>
<dbReference type="InterPro" id="IPR001736">
    <property type="entry name" value="PLipase_D/transphosphatidylase"/>
</dbReference>
<dbReference type="PANTHER" id="PTHR43856:SF1">
    <property type="entry name" value="MITOCHONDRIAL CARDIOLIPIN HYDROLASE"/>
    <property type="match status" value="1"/>
</dbReference>
<dbReference type="CDD" id="cd09170">
    <property type="entry name" value="PLDc_Nuc"/>
    <property type="match status" value="1"/>
</dbReference>
<reference evidence="9 10" key="1">
    <citation type="submission" date="2019-03" db="EMBL/GenBank/DDBJ databases">
        <title>Genomic Encyclopedia of Type Strains, Phase III (KMG-III): the genomes of soil and plant-associated and newly described type strains.</title>
        <authorList>
            <person name="Whitman W."/>
        </authorList>
    </citation>
    <scope>NUCLEOTIDE SEQUENCE [LARGE SCALE GENOMIC DNA]</scope>
    <source>
        <strain evidence="9 10">CECT 8976</strain>
    </source>
</reference>
<protein>
    <recommendedName>
        <fullName evidence="3">phospholipase D</fullName>
        <ecNumber evidence="3">3.1.4.4</ecNumber>
    </recommendedName>
</protein>
<dbReference type="Gene3D" id="3.30.870.10">
    <property type="entry name" value="Endonuclease Chain A"/>
    <property type="match status" value="1"/>
</dbReference>
<evidence type="ECO:0000256" key="1">
    <source>
        <dbReference type="ARBA" id="ARBA00000798"/>
    </source>
</evidence>
<dbReference type="EC" id="3.1.4.4" evidence="3"/>
<keyword evidence="6" id="KW-0443">Lipid metabolism</keyword>
<evidence type="ECO:0000256" key="7">
    <source>
        <dbReference type="SAM" id="SignalP"/>
    </source>
</evidence>
<evidence type="ECO:0000256" key="6">
    <source>
        <dbReference type="ARBA" id="ARBA00023098"/>
    </source>
</evidence>
<name>A0A4R7BD90_9NEIS</name>
<sequence>MKRTLLLLTFLAQAAFAATPIPPGASYDLGFSPGGSSLTVVQKGIDSAKQEVLVAAYGFTSKPIAQSLVAAARRGVKVAVVADRKANQPAQNGKFTALSYLAQQGIPVRLNGEYAIHHHKFMVIDGKTVETGSFNYSQAAVKANAENVLLLWNVPALASDYTREWKRLWQESQPLQIGH</sequence>
<dbReference type="GO" id="GO:0006793">
    <property type="term" value="P:phosphorus metabolic process"/>
    <property type="evidence" value="ECO:0007669"/>
    <property type="project" value="UniProtKB-ARBA"/>
</dbReference>
<organism evidence="9 10">
    <name type="scientific">Paludibacterium purpuratum</name>
    <dbReference type="NCBI Taxonomy" id="1144873"/>
    <lineage>
        <taxon>Bacteria</taxon>
        <taxon>Pseudomonadati</taxon>
        <taxon>Pseudomonadota</taxon>
        <taxon>Betaproteobacteria</taxon>
        <taxon>Neisseriales</taxon>
        <taxon>Chromobacteriaceae</taxon>
        <taxon>Paludibacterium</taxon>
    </lineage>
</organism>
<keyword evidence="4" id="KW-0378">Hydrolase</keyword>
<gene>
    <name evidence="9" type="ORF">DFP86_102256</name>
</gene>
<dbReference type="GO" id="GO:0016891">
    <property type="term" value="F:RNA endonuclease activity producing 5'-phosphomonoesters, hydrolytic mechanism"/>
    <property type="evidence" value="ECO:0007669"/>
    <property type="project" value="TreeGrafter"/>
</dbReference>
<proteinExistence type="inferred from homology"/>
<evidence type="ECO:0000256" key="5">
    <source>
        <dbReference type="ARBA" id="ARBA00022963"/>
    </source>
</evidence>
<dbReference type="EMBL" id="SNZP01000002">
    <property type="protein sequence ID" value="TDR82142.1"/>
    <property type="molecule type" value="Genomic_DNA"/>
</dbReference>
<feature type="signal peptide" evidence="7">
    <location>
        <begin position="1"/>
        <end position="17"/>
    </location>
</feature>
<dbReference type="GO" id="GO:0004630">
    <property type="term" value="F:phospholipase D activity"/>
    <property type="evidence" value="ECO:0007669"/>
    <property type="project" value="UniProtKB-EC"/>
</dbReference>
<dbReference type="InterPro" id="IPR025202">
    <property type="entry name" value="PLD-like_dom"/>
</dbReference>
<keyword evidence="7" id="KW-0732">Signal</keyword>
<dbReference type="RefSeq" id="WP_133678570.1">
    <property type="nucleotide sequence ID" value="NZ_SNZP01000002.1"/>
</dbReference>
<keyword evidence="10" id="KW-1185">Reference proteome</keyword>